<dbReference type="AlphaFoldDB" id="A0A4V6ALM0"/>
<evidence type="ECO:0000313" key="3">
    <source>
        <dbReference type="EMBL" id="TKS57615.1"/>
    </source>
</evidence>
<dbReference type="PANTHER" id="PTHR45266">
    <property type="entry name" value="OXALOACETATE DECARBOXYLASE ALPHA CHAIN"/>
    <property type="match status" value="1"/>
</dbReference>
<dbReference type="Proteomes" id="UP000306552">
    <property type="component" value="Unassembled WGS sequence"/>
</dbReference>
<dbReference type="RefSeq" id="WP_138931315.1">
    <property type="nucleotide sequence ID" value="NZ_SWMU01000001.1"/>
</dbReference>
<dbReference type="InterPro" id="IPR000089">
    <property type="entry name" value="Biotin_lipoyl"/>
</dbReference>
<dbReference type="CDD" id="cd06850">
    <property type="entry name" value="biotinyl_domain"/>
    <property type="match status" value="1"/>
</dbReference>
<dbReference type="PROSITE" id="PS50968">
    <property type="entry name" value="BIOTINYL_LIPOYL"/>
    <property type="match status" value="1"/>
</dbReference>
<protein>
    <submittedName>
        <fullName evidence="3">Acetyl-CoA carboxylase biotin carboxyl carrier protein subunit</fullName>
    </submittedName>
</protein>
<dbReference type="OrthoDB" id="9812676at2"/>
<evidence type="ECO:0000256" key="1">
    <source>
        <dbReference type="ARBA" id="ARBA00023267"/>
    </source>
</evidence>
<organism evidence="3 4">
    <name type="scientific">Mesohalobacter halotolerans</name>
    <dbReference type="NCBI Taxonomy" id="1883405"/>
    <lineage>
        <taxon>Bacteria</taxon>
        <taxon>Pseudomonadati</taxon>
        <taxon>Bacteroidota</taxon>
        <taxon>Flavobacteriia</taxon>
        <taxon>Flavobacteriales</taxon>
        <taxon>Flavobacteriaceae</taxon>
        <taxon>Mesohalobacter</taxon>
    </lineage>
</organism>
<gene>
    <name evidence="3" type="ORF">FCN74_04145</name>
</gene>
<dbReference type="SUPFAM" id="SSF51230">
    <property type="entry name" value="Single hybrid motif"/>
    <property type="match status" value="1"/>
</dbReference>
<proteinExistence type="predicted"/>
<comment type="caution">
    <text evidence="3">The sequence shown here is derived from an EMBL/GenBank/DDBJ whole genome shotgun (WGS) entry which is preliminary data.</text>
</comment>
<keyword evidence="4" id="KW-1185">Reference proteome</keyword>
<dbReference type="EMBL" id="SWMU01000001">
    <property type="protein sequence ID" value="TKS57615.1"/>
    <property type="molecule type" value="Genomic_DNA"/>
</dbReference>
<evidence type="ECO:0000313" key="4">
    <source>
        <dbReference type="Proteomes" id="UP000306552"/>
    </source>
</evidence>
<dbReference type="FunFam" id="2.40.50.100:FF:000003">
    <property type="entry name" value="Acetyl-CoA carboxylase biotin carboxyl carrier protein"/>
    <property type="match status" value="1"/>
</dbReference>
<dbReference type="Pfam" id="PF00364">
    <property type="entry name" value="Biotin_lipoyl"/>
    <property type="match status" value="1"/>
</dbReference>
<dbReference type="Gene3D" id="2.40.50.100">
    <property type="match status" value="1"/>
</dbReference>
<dbReference type="PROSITE" id="PS00188">
    <property type="entry name" value="BIOTIN"/>
    <property type="match status" value="1"/>
</dbReference>
<reference evidence="3 4" key="1">
    <citation type="submission" date="2019-04" db="EMBL/GenBank/DDBJ databases">
        <title>Psychroflexus halotolerans sp. nov., isolated from a marine solar saltern.</title>
        <authorList>
            <person name="Feng X."/>
        </authorList>
    </citation>
    <scope>NUCLEOTIDE SEQUENCE [LARGE SCALE GENOMIC DNA]</scope>
    <source>
        <strain evidence="3 4">WDS2C27</strain>
    </source>
</reference>
<dbReference type="PANTHER" id="PTHR45266:SF3">
    <property type="entry name" value="OXALOACETATE DECARBOXYLASE ALPHA CHAIN"/>
    <property type="match status" value="1"/>
</dbReference>
<dbReference type="InterPro" id="IPR050709">
    <property type="entry name" value="Biotin_Carboxyl_Carrier/Decarb"/>
</dbReference>
<keyword evidence="1" id="KW-0092">Biotin</keyword>
<dbReference type="InterPro" id="IPR001882">
    <property type="entry name" value="Biotin_BS"/>
</dbReference>
<accession>A0A4V6ALM0</accession>
<sequence length="161" mass="18126">MPKAFQTKVNDEFEFDFSEEDIQKQDLINISQNDCHLIFKNQSHLLQVVKKDLLEKTYQVKIDSNIYEVKISNQLDLLIKKLGLSLGKAHLENEIKAPMPGVILEINVEEGQNVKAGESLLVLEAMKMENTITASNDASIKSISVTQGQTVAKNELLIELE</sequence>
<evidence type="ECO:0000259" key="2">
    <source>
        <dbReference type="PROSITE" id="PS50968"/>
    </source>
</evidence>
<feature type="domain" description="Lipoyl-binding" evidence="2">
    <location>
        <begin position="79"/>
        <end position="161"/>
    </location>
</feature>
<dbReference type="InterPro" id="IPR011053">
    <property type="entry name" value="Single_hybrid_motif"/>
</dbReference>
<name>A0A4V6ALM0_9FLAO</name>